<evidence type="ECO:0000313" key="1">
    <source>
        <dbReference type="EMBL" id="RNG17776.1"/>
    </source>
</evidence>
<dbReference type="Proteomes" id="UP000275401">
    <property type="component" value="Unassembled WGS sequence"/>
</dbReference>
<reference evidence="1 2" key="1">
    <citation type="submission" date="2018-11" db="EMBL/GenBank/DDBJ databases">
        <title>The Potential of Streptomyces as Biocontrol Agents against the Tomato grey mould, Botrytis cinerea (Gray mold) Frontiers in Microbiology.</title>
        <authorList>
            <person name="Li D."/>
        </authorList>
    </citation>
    <scope>NUCLEOTIDE SEQUENCE [LARGE SCALE GENOMIC DNA]</scope>
    <source>
        <strain evidence="1 2">NEAU-LD23</strain>
    </source>
</reference>
<dbReference type="PIRSF" id="PIRSF017393">
    <property type="entry name" value="MTase_SAV2177"/>
    <property type="match status" value="1"/>
</dbReference>
<keyword evidence="1" id="KW-0808">Transferase</keyword>
<dbReference type="GO" id="GO:0032259">
    <property type="term" value="P:methylation"/>
    <property type="evidence" value="ECO:0007669"/>
    <property type="project" value="UniProtKB-KW"/>
</dbReference>
<name>A0A3M8VJL9_9ACTN</name>
<dbReference type="Pfam" id="PF04672">
    <property type="entry name" value="Methyltransf_19"/>
    <property type="match status" value="1"/>
</dbReference>
<comment type="caution">
    <text evidence="1">The sequence shown here is derived from an EMBL/GenBank/DDBJ whole genome shotgun (WGS) entry which is preliminary data.</text>
</comment>
<dbReference type="SUPFAM" id="SSF53335">
    <property type="entry name" value="S-adenosyl-L-methionine-dependent methyltransferases"/>
    <property type="match status" value="1"/>
</dbReference>
<dbReference type="EMBL" id="RIBZ01000328">
    <property type="protein sequence ID" value="RNG17776.1"/>
    <property type="molecule type" value="Genomic_DNA"/>
</dbReference>
<dbReference type="InterPro" id="IPR006764">
    <property type="entry name" value="SAM_dep_MeTrfase_SAV2177_type"/>
</dbReference>
<dbReference type="Gene3D" id="3.40.50.150">
    <property type="entry name" value="Vaccinia Virus protein VP39"/>
    <property type="match status" value="1"/>
</dbReference>
<organism evidence="1 2">
    <name type="scientific">Streptomyces botrytidirepellens</name>
    <dbReference type="NCBI Taxonomy" id="2486417"/>
    <lineage>
        <taxon>Bacteria</taxon>
        <taxon>Bacillati</taxon>
        <taxon>Actinomycetota</taxon>
        <taxon>Actinomycetes</taxon>
        <taxon>Kitasatosporales</taxon>
        <taxon>Streptomycetaceae</taxon>
        <taxon>Streptomyces</taxon>
    </lineage>
</organism>
<dbReference type="RefSeq" id="WP_123104690.1">
    <property type="nucleotide sequence ID" value="NZ_RIBZ01000328.1"/>
</dbReference>
<accession>A0A3M8VJL9</accession>
<keyword evidence="1" id="KW-0489">Methyltransferase</keyword>
<dbReference type="AlphaFoldDB" id="A0A3M8VJL9"/>
<dbReference type="InterPro" id="IPR029063">
    <property type="entry name" value="SAM-dependent_MTases_sf"/>
</dbReference>
<evidence type="ECO:0000313" key="2">
    <source>
        <dbReference type="Proteomes" id="UP000275401"/>
    </source>
</evidence>
<sequence>MSGTDWMSSRSEFAQPPVDLRTDVPHSARVYDYLMGGKTNYAPDRAAGDASARAWPSLPTSMKQARHFMHRSVRHLVREHGMRQFLDIGTGIPTPPNLHEVAQEIAPDARVVYVDNDPIVLTHARHLMTSTAEGRTEYIDADIRDLDSILGADELGNTLDLKQPVTLSLISIVHFVMDEDDPQGLVRRLMAELAPGSALAITVFTGDTAPEEVAGVGREYNERGIPLQIRSKAEAERFFDGLELLDPGVTLLHHWRPDHTTEGVRDEEVAMYGGVALKRG</sequence>
<gene>
    <name evidence="1" type="ORF">EEJ42_29460</name>
</gene>
<proteinExistence type="predicted"/>
<keyword evidence="2" id="KW-1185">Reference proteome</keyword>
<protein>
    <submittedName>
        <fullName evidence="1">SAM-dependent methyltransferase</fullName>
    </submittedName>
</protein>
<dbReference type="GO" id="GO:0008168">
    <property type="term" value="F:methyltransferase activity"/>
    <property type="evidence" value="ECO:0007669"/>
    <property type="project" value="UniProtKB-KW"/>
</dbReference>